<dbReference type="Proteomes" id="UP000255236">
    <property type="component" value="Unassembled WGS sequence"/>
</dbReference>
<keyword evidence="1" id="KW-1133">Transmembrane helix</keyword>
<feature type="transmembrane region" description="Helical" evidence="1">
    <location>
        <begin position="206"/>
        <end position="226"/>
    </location>
</feature>
<feature type="transmembrane region" description="Helical" evidence="1">
    <location>
        <begin position="134"/>
        <end position="155"/>
    </location>
</feature>
<feature type="transmembrane region" description="Helical" evidence="1">
    <location>
        <begin position="7"/>
        <end position="24"/>
    </location>
</feature>
<protein>
    <submittedName>
        <fullName evidence="2">Uncharacterized protein</fullName>
    </submittedName>
</protein>
<sequence length="472" mass="56367">MDQEDLFWITISSYYYLYIVYSLLVDQSLFREIQDTDLHLVYKYSACPKTNVFIRCCMKSLFYVALPVYLFLNRTRYYQARGEDGKHLHKHDFLYRYSVYFTFPLIITRIMVYLAQDDTNEVVNTVSNLYYTLIYRIPYFQLLFALFVVYLYIVVAHYVDKRCFLRFYFISNIMTIVGSLIFIIQFLVGFYFYFLESVPDGLKIFSFYYGTVLALEKFLAWLVIYIGNHNYGDHLRQYGLYQKKRLLDSQAMKLVHSFGMWMTSLWLSLRTRFALVLLAVTSINLSRIIGFLSRGSFRCAMWQLLSIFILYPALFFLLPIFFLYIFPTDSSDSPIGSYLLIRKTESQTIYYSTPSLKIFSKGQKLLYRQQLFLLVDSWVSKKNVHYLRYRSVETGVTYSFIWQPHTNLLRLNGETSQEFIRDGTKDYIKNLSKDSITSLEGTGYEKWERPKEELEPFSWQKRTRKKLYKGLR</sequence>
<accession>A0A380L0U5</accession>
<evidence type="ECO:0000313" key="2">
    <source>
        <dbReference type="EMBL" id="SUN79120.1"/>
    </source>
</evidence>
<keyword evidence="1" id="KW-0812">Transmembrane</keyword>
<feature type="transmembrane region" description="Helical" evidence="1">
    <location>
        <begin position="304"/>
        <end position="326"/>
    </location>
</feature>
<organism evidence="2 3">
    <name type="scientific">Streptococcus milleri</name>
    <dbReference type="NCBI Taxonomy" id="33040"/>
    <lineage>
        <taxon>Bacteria</taxon>
        <taxon>Bacillati</taxon>
        <taxon>Bacillota</taxon>
        <taxon>Bacilli</taxon>
        <taxon>Lactobacillales</taxon>
        <taxon>Streptococcaceae</taxon>
        <taxon>Streptococcus</taxon>
    </lineage>
</organism>
<evidence type="ECO:0000256" key="1">
    <source>
        <dbReference type="SAM" id="Phobius"/>
    </source>
</evidence>
<feature type="transmembrane region" description="Helical" evidence="1">
    <location>
        <begin position="52"/>
        <end position="72"/>
    </location>
</feature>
<dbReference type="AlphaFoldDB" id="A0A380L0U5"/>
<dbReference type="RefSeq" id="WP_115262777.1">
    <property type="nucleotide sequence ID" value="NZ_UHFT01000001.1"/>
</dbReference>
<feature type="transmembrane region" description="Helical" evidence="1">
    <location>
        <begin position="93"/>
        <end position="114"/>
    </location>
</feature>
<keyword evidence="1" id="KW-0472">Membrane</keyword>
<comment type="caution">
    <text evidence="2">The sequence shown here is derived from an EMBL/GenBank/DDBJ whole genome shotgun (WGS) entry which is preliminary data.</text>
</comment>
<proteinExistence type="predicted"/>
<dbReference type="EMBL" id="UHFT01000001">
    <property type="protein sequence ID" value="SUN79120.1"/>
    <property type="molecule type" value="Genomic_DNA"/>
</dbReference>
<keyword evidence="3" id="KW-1185">Reference proteome</keyword>
<reference evidence="2" key="1">
    <citation type="submission" date="2018-06" db="EMBL/GenBank/DDBJ databases">
        <authorList>
            <consortium name="Pathogen Informatics"/>
            <person name="Doyle S."/>
        </authorList>
    </citation>
    <scope>NUCLEOTIDE SEQUENCE [LARGE SCALE GENOMIC DNA]</scope>
    <source>
        <strain evidence="2">NCTC11063</strain>
    </source>
</reference>
<feature type="transmembrane region" description="Helical" evidence="1">
    <location>
        <begin position="167"/>
        <end position="194"/>
    </location>
</feature>
<name>A0A380L0U5_9STRE</name>
<evidence type="ECO:0000313" key="3">
    <source>
        <dbReference type="Proteomes" id="UP000255236"/>
    </source>
</evidence>
<gene>
    <name evidence="2" type="ORF">NCTC11063_00122</name>
</gene>